<dbReference type="STRING" id="1763535.LPB072_17945"/>
<evidence type="ECO:0000313" key="9">
    <source>
        <dbReference type="Proteomes" id="UP000185657"/>
    </source>
</evidence>
<dbReference type="KEGG" id="hyl:LPB072_17945"/>
<feature type="domain" description="NnrU" evidence="6">
    <location>
        <begin position="4"/>
        <end position="196"/>
    </location>
</feature>
<dbReference type="RefSeq" id="WP_066086308.1">
    <property type="nucleotide sequence ID" value="NZ_CP017476.1"/>
</dbReference>
<evidence type="ECO:0000256" key="4">
    <source>
        <dbReference type="ARBA" id="ARBA00023136"/>
    </source>
</evidence>
<dbReference type="OrthoDB" id="5293641at2"/>
<dbReference type="Pfam" id="PF07298">
    <property type="entry name" value="NnrU"/>
    <property type="match status" value="1"/>
</dbReference>
<proteinExistence type="predicted"/>
<dbReference type="InterPro" id="IPR009915">
    <property type="entry name" value="NnrU_dom"/>
</dbReference>
<evidence type="ECO:0000313" key="10">
    <source>
        <dbReference type="Proteomes" id="UP000185680"/>
    </source>
</evidence>
<keyword evidence="4 5" id="KW-0472">Membrane</keyword>
<keyword evidence="3 5" id="KW-1133">Transmembrane helix</keyword>
<evidence type="ECO:0000256" key="3">
    <source>
        <dbReference type="ARBA" id="ARBA00022989"/>
    </source>
</evidence>
<gene>
    <name evidence="7" type="ORF">LPB072_17945</name>
    <name evidence="8" type="ORF">LPB72_03090</name>
</gene>
<feature type="transmembrane region" description="Helical" evidence="5">
    <location>
        <begin position="40"/>
        <end position="59"/>
    </location>
</feature>
<dbReference type="AlphaFoldDB" id="A0A162T669"/>
<evidence type="ECO:0000313" key="7">
    <source>
        <dbReference type="EMBL" id="AOW15778.1"/>
    </source>
</evidence>
<dbReference type="EMBL" id="CP017476">
    <property type="protein sequence ID" value="AOW15778.1"/>
    <property type="molecule type" value="Genomic_DNA"/>
</dbReference>
<organism evidence="7 10">
    <name type="scientific">Hydrogenophaga crassostreae</name>
    <dbReference type="NCBI Taxonomy" id="1763535"/>
    <lineage>
        <taxon>Bacteria</taxon>
        <taxon>Pseudomonadati</taxon>
        <taxon>Pseudomonadota</taxon>
        <taxon>Betaproteobacteria</taxon>
        <taxon>Burkholderiales</taxon>
        <taxon>Comamonadaceae</taxon>
        <taxon>Hydrogenophaga</taxon>
    </lineage>
</organism>
<reference evidence="8 9" key="1">
    <citation type="submission" date="2016-02" db="EMBL/GenBank/DDBJ databases">
        <title>Draft genome sequence of Hydrogenophaga sp. LPB0072.</title>
        <authorList>
            <person name="Shin S.-K."/>
            <person name="Yi H."/>
        </authorList>
    </citation>
    <scope>NUCLEOTIDE SEQUENCE [LARGE SCALE GENOMIC DNA]</scope>
    <source>
        <strain evidence="8 9">LPB0072</strain>
    </source>
</reference>
<feature type="transmembrane region" description="Helical" evidence="5">
    <location>
        <begin position="71"/>
        <end position="93"/>
    </location>
</feature>
<evidence type="ECO:0000256" key="1">
    <source>
        <dbReference type="ARBA" id="ARBA00004141"/>
    </source>
</evidence>
<accession>A0A162T669</accession>
<comment type="subcellular location">
    <subcellularLocation>
        <location evidence="1">Membrane</location>
        <topology evidence="1">Multi-pass membrane protein</topology>
    </subcellularLocation>
</comment>
<dbReference type="EMBL" id="LVWD01000003">
    <property type="protein sequence ID" value="OAD43785.1"/>
    <property type="molecule type" value="Genomic_DNA"/>
</dbReference>
<reference evidence="7 10" key="2">
    <citation type="submission" date="2016-10" db="EMBL/GenBank/DDBJ databases">
        <title>Hydorgenophaga sp. LPB0072 isolated from gastropod.</title>
        <authorList>
            <person name="Kim E."/>
            <person name="Yi H."/>
        </authorList>
    </citation>
    <scope>NUCLEOTIDE SEQUENCE [LARGE SCALE GENOMIC DNA]</scope>
    <source>
        <strain evidence="7 10">LPB0072</strain>
    </source>
</reference>
<dbReference type="Proteomes" id="UP000185680">
    <property type="component" value="Chromosome"/>
</dbReference>
<dbReference type="GO" id="GO:0016020">
    <property type="term" value="C:membrane"/>
    <property type="evidence" value="ECO:0007669"/>
    <property type="project" value="UniProtKB-SubCell"/>
</dbReference>
<evidence type="ECO:0000256" key="2">
    <source>
        <dbReference type="ARBA" id="ARBA00022692"/>
    </source>
</evidence>
<feature type="transmembrane region" description="Helical" evidence="5">
    <location>
        <begin position="113"/>
        <end position="141"/>
    </location>
</feature>
<evidence type="ECO:0000313" key="8">
    <source>
        <dbReference type="EMBL" id="OAD43785.1"/>
    </source>
</evidence>
<sequence length="198" mass="21316">MAYLILGLVLFLGVHCLSIVSPDGRDRLVQRFGEGPFKGVYSLVSLAGFVLIIWGYGLSREAPVMLYAMPGGFRHLAALLMLPVFVLLFAAYLPGRIQRAAKHPMLLAVKLWALAHLLAQSVTGGSLADVLLFGGFLAWAVADRISLKRRAAAGGLRAVPALPASRANDFIAIVGGIAVYLAFVFWLHAAWFGIRPFG</sequence>
<feature type="transmembrane region" description="Helical" evidence="5">
    <location>
        <begin position="170"/>
        <end position="194"/>
    </location>
</feature>
<dbReference type="Proteomes" id="UP000185657">
    <property type="component" value="Unassembled WGS sequence"/>
</dbReference>
<keyword evidence="9" id="KW-1185">Reference proteome</keyword>
<evidence type="ECO:0000256" key="5">
    <source>
        <dbReference type="SAM" id="Phobius"/>
    </source>
</evidence>
<name>A0A162T669_9BURK</name>
<evidence type="ECO:0000259" key="6">
    <source>
        <dbReference type="Pfam" id="PF07298"/>
    </source>
</evidence>
<keyword evidence="2 5" id="KW-0812">Transmembrane</keyword>
<protein>
    <submittedName>
        <fullName evidence="7">NnrU family protein</fullName>
    </submittedName>
</protein>